<organism evidence="1 2">
    <name type="scientific">Oldenlandia corymbosa var. corymbosa</name>
    <dbReference type="NCBI Taxonomy" id="529605"/>
    <lineage>
        <taxon>Eukaryota</taxon>
        <taxon>Viridiplantae</taxon>
        <taxon>Streptophyta</taxon>
        <taxon>Embryophyta</taxon>
        <taxon>Tracheophyta</taxon>
        <taxon>Spermatophyta</taxon>
        <taxon>Magnoliopsida</taxon>
        <taxon>eudicotyledons</taxon>
        <taxon>Gunneridae</taxon>
        <taxon>Pentapetalae</taxon>
        <taxon>asterids</taxon>
        <taxon>lamiids</taxon>
        <taxon>Gentianales</taxon>
        <taxon>Rubiaceae</taxon>
        <taxon>Rubioideae</taxon>
        <taxon>Spermacoceae</taxon>
        <taxon>Hedyotis-Oldenlandia complex</taxon>
        <taxon>Oldenlandia</taxon>
    </lineage>
</organism>
<name>A0AAV1DYU2_OLDCO</name>
<protein>
    <submittedName>
        <fullName evidence="1">OLC1v1012812C1</fullName>
    </submittedName>
</protein>
<dbReference type="Proteomes" id="UP001161247">
    <property type="component" value="Chromosome 7"/>
</dbReference>
<proteinExistence type="predicted"/>
<keyword evidence="2" id="KW-1185">Reference proteome</keyword>
<accession>A0AAV1DYU2</accession>
<dbReference type="PANTHER" id="PTHR15140:SF39">
    <property type="entry name" value="LATE BLIGHT RESISTANCE PROTEIN HOMOLOG R1B-14"/>
    <property type="match status" value="1"/>
</dbReference>
<reference evidence="1" key="1">
    <citation type="submission" date="2023-03" db="EMBL/GenBank/DDBJ databases">
        <authorList>
            <person name="Julca I."/>
        </authorList>
    </citation>
    <scope>NUCLEOTIDE SEQUENCE</scope>
</reference>
<dbReference type="PANTHER" id="PTHR15140">
    <property type="entry name" value="TUBULIN-SPECIFIC CHAPERONE E"/>
    <property type="match status" value="1"/>
</dbReference>
<evidence type="ECO:0000313" key="2">
    <source>
        <dbReference type="Proteomes" id="UP001161247"/>
    </source>
</evidence>
<evidence type="ECO:0000313" key="1">
    <source>
        <dbReference type="EMBL" id="CAI9112366.1"/>
    </source>
</evidence>
<sequence>MLKIIQLVTACVGAIVCKLAILDRRIVRSYDSDLKKVLTDKYGILSLGKDQVKPLLEELEVLISFLQKVNMQKKDLSEEVEHVVSLIDEAQFIINLSVAGGTPVWYCQVVFFNVIEEIRLIKAHDLLENCHDRMIILNGVQLPLGRKVPAPVMTDEIKAKDDNDLAQVRYERPGWIQSYYDKNLELAYLDQLESLKIVYNGSGCPCGISFPSTLKKLTLSNFRLPWKYIEVIRQLSNLEVLKLLSRSFDGKIWEMDAEADFPNLKYLKLVNLNLAKWNAYSDCFPSLEQLVVHSCSNLEEIPSSFGESDTLQMIDMKWCSRSAANSAVKIYNQQVEELGNKEFKVFKTDRVSF</sequence>
<dbReference type="InterPro" id="IPR032675">
    <property type="entry name" value="LRR_dom_sf"/>
</dbReference>
<gene>
    <name evidence="1" type="ORF">OLC1_LOCUS19579</name>
</gene>
<dbReference type="SUPFAM" id="SSF52058">
    <property type="entry name" value="L domain-like"/>
    <property type="match status" value="1"/>
</dbReference>
<dbReference type="AlphaFoldDB" id="A0AAV1DYU2"/>
<dbReference type="EMBL" id="OX459124">
    <property type="protein sequence ID" value="CAI9112366.1"/>
    <property type="molecule type" value="Genomic_DNA"/>
</dbReference>
<dbReference type="Gene3D" id="3.80.10.10">
    <property type="entry name" value="Ribonuclease Inhibitor"/>
    <property type="match status" value="1"/>
</dbReference>